<dbReference type="GeneID" id="66343167"/>
<dbReference type="EMBL" id="CP073653">
    <property type="protein sequence ID" value="QUN35564.1"/>
    <property type="molecule type" value="Genomic_DNA"/>
</dbReference>
<keyword evidence="1" id="KW-0472">Membrane</keyword>
<evidence type="ECO:0000313" key="3">
    <source>
        <dbReference type="Proteomes" id="UP000679373"/>
    </source>
</evidence>
<gene>
    <name evidence="2" type="ORF">KEC93_01550</name>
</gene>
<feature type="transmembrane region" description="Helical" evidence="1">
    <location>
        <begin position="63"/>
        <end position="83"/>
    </location>
</feature>
<keyword evidence="3" id="KW-1185">Reference proteome</keyword>
<feature type="transmembrane region" description="Helical" evidence="1">
    <location>
        <begin position="7"/>
        <end position="24"/>
    </location>
</feature>
<keyword evidence="1" id="KW-0812">Transmembrane</keyword>
<evidence type="ECO:0000313" key="2">
    <source>
        <dbReference type="EMBL" id="QUN35564.1"/>
    </source>
</evidence>
<sequence length="96" mass="10920">MINSIKFLLIISMTLCGALGGTFFKKSSSKSNKINGYLILGMCLYGMGSILNIILLKYIQLTILLPCNAITYIWTALIAKYIFNENIIYWEYHLLD</sequence>
<dbReference type="RefSeq" id="WP_077870030.1">
    <property type="nucleotide sequence ID" value="NZ_BKAK01000032.1"/>
</dbReference>
<dbReference type="AlphaFoldDB" id="A0AB74VGQ5"/>
<organism evidence="2 3">
    <name type="scientific">Clostridium beijerinckii</name>
    <name type="common">Clostridium MP</name>
    <dbReference type="NCBI Taxonomy" id="1520"/>
    <lineage>
        <taxon>Bacteria</taxon>
        <taxon>Bacillati</taxon>
        <taxon>Bacillota</taxon>
        <taxon>Clostridia</taxon>
        <taxon>Eubacteriales</taxon>
        <taxon>Clostridiaceae</taxon>
        <taxon>Clostridium</taxon>
    </lineage>
</organism>
<dbReference type="InterPro" id="IPR037185">
    <property type="entry name" value="EmrE-like"/>
</dbReference>
<accession>A0AB74VGQ5</accession>
<dbReference type="Gene3D" id="1.10.3730.20">
    <property type="match status" value="1"/>
</dbReference>
<evidence type="ECO:0000256" key="1">
    <source>
        <dbReference type="SAM" id="Phobius"/>
    </source>
</evidence>
<dbReference type="SUPFAM" id="SSF103481">
    <property type="entry name" value="Multidrug resistance efflux transporter EmrE"/>
    <property type="match status" value="1"/>
</dbReference>
<keyword evidence="1" id="KW-1133">Transmembrane helix</keyword>
<dbReference type="Proteomes" id="UP000679373">
    <property type="component" value="Chromosome"/>
</dbReference>
<reference evidence="2" key="1">
    <citation type="submission" date="2021-04" db="EMBL/GenBank/DDBJ databases">
        <title>Complete genome sequence of the type strain Clostridium beijerinckii NRRL B-598.</title>
        <authorList>
            <person name="Sedlar K."/>
            <person name="Branska B."/>
            <person name="Bezdicek M."/>
            <person name="Nykrynova M."/>
            <person name="Lengerova M."/>
            <person name="Skutkova H."/>
            <person name="Patakova P."/>
        </authorList>
    </citation>
    <scope>NUCLEOTIDE SEQUENCE</scope>
    <source>
        <strain evidence="2">DSM 791</strain>
    </source>
</reference>
<feature type="transmembrane region" description="Helical" evidence="1">
    <location>
        <begin position="36"/>
        <end position="56"/>
    </location>
</feature>
<name>A0AB74VGQ5_CLOBE</name>
<proteinExistence type="predicted"/>
<protein>
    <submittedName>
        <fullName evidence="2">Multidrug transporter</fullName>
    </submittedName>
</protein>